<evidence type="ECO:0000256" key="3">
    <source>
        <dbReference type="ARBA" id="ARBA00022475"/>
    </source>
</evidence>
<gene>
    <name evidence="10" type="ORF">CFOL_v3_29603</name>
</gene>
<dbReference type="AlphaFoldDB" id="A0A1Q3D106"/>
<comment type="caution">
    <text evidence="10">The sequence shown here is derived from an EMBL/GenBank/DDBJ whole genome shotgun (WGS) entry which is preliminary data.</text>
</comment>
<accession>A0A1Q3D106</accession>
<dbReference type="PANTHER" id="PTHR47715">
    <property type="entry name" value="TRYPTOPHAN/TYROSINE PERMEASE"/>
    <property type="match status" value="1"/>
</dbReference>
<feature type="transmembrane region" description="Helical" evidence="9">
    <location>
        <begin position="287"/>
        <end position="308"/>
    </location>
</feature>
<feature type="transmembrane region" description="Helical" evidence="9">
    <location>
        <begin position="181"/>
        <end position="206"/>
    </location>
</feature>
<feature type="compositionally biased region" description="Basic and acidic residues" evidence="8">
    <location>
        <begin position="78"/>
        <end position="100"/>
    </location>
</feature>
<dbReference type="GO" id="GO:0003333">
    <property type="term" value="P:amino acid transmembrane transport"/>
    <property type="evidence" value="ECO:0007669"/>
    <property type="project" value="InterPro"/>
</dbReference>
<keyword evidence="11" id="KW-1185">Reference proteome</keyword>
<dbReference type="STRING" id="3775.A0A1Q3D106"/>
<dbReference type="PANTHER" id="PTHR47715:SF1">
    <property type="entry name" value="TRYPTOPHAN_TYROSINE PERMEASE"/>
    <property type="match status" value="1"/>
</dbReference>
<proteinExistence type="predicted"/>
<sequence length="546" mass="58604">MLHPAKPNSITYSRFTLHYHKTQLHNIFKPHTPPPNIVNLFTLRTDIPIFNIYNNNSLSLTTKCTPHNPLSLPITSHDGIDNNEKPRKYQQHEEKQEAKDKSFWGAVSLIIGTAVGPGMLGLPAATIRSGSLPSTVTILLCWVYVISSILIVAELSFAAMEEDGVEEVSFTGLATKALGSHFGAFVAVVYASLSFSLLVACVSGIGSIVSQWFPLTNTVLVHALFPVLVGVLIRFFPFKTIDVANRLLCSFMLFSITALVGIGLSVAKTNVLGSFAHGTWSLSSILPAIPVTVLTLGFHVITPFICKIAGNSVSEARKAVLIGGTVPLIMVLSWNLIVLGLAGTNASSRDPISLLLSVNPSALSAVQGFAFSALGTSLIGYAVSFPKQITDTVKLLFEYYNSTKQICIPSQMVPGGKHNGRVGFVTYSGSCNLGHAGKVSFNGSKCVFASDDEQVSSGAGFKSFEMFIVPLVLGVPVFIGSLFPSTFSRALDFAGVYANCFLFGILPPVMAYVQQSRKKLRSIILPRGDGALLLLFGIAVFLGIWH</sequence>
<evidence type="ECO:0000256" key="9">
    <source>
        <dbReference type="SAM" id="Phobius"/>
    </source>
</evidence>
<evidence type="ECO:0000256" key="7">
    <source>
        <dbReference type="ARBA" id="ARBA00023136"/>
    </source>
</evidence>
<evidence type="ECO:0000256" key="1">
    <source>
        <dbReference type="ARBA" id="ARBA00004429"/>
    </source>
</evidence>
<feature type="transmembrane region" description="Helical" evidence="9">
    <location>
        <begin position="467"/>
        <end position="487"/>
    </location>
</feature>
<dbReference type="EMBL" id="BDDD01003809">
    <property type="protein sequence ID" value="GAV86170.1"/>
    <property type="molecule type" value="Genomic_DNA"/>
</dbReference>
<keyword evidence="3" id="KW-1003">Cell membrane</keyword>
<comment type="subcellular location">
    <subcellularLocation>
        <location evidence="1">Cell inner membrane</location>
        <topology evidence="1">Multi-pass membrane protein</topology>
    </subcellularLocation>
</comment>
<feature type="transmembrane region" description="Helical" evidence="9">
    <location>
        <begin position="525"/>
        <end position="545"/>
    </location>
</feature>
<evidence type="ECO:0000256" key="5">
    <source>
        <dbReference type="ARBA" id="ARBA00022692"/>
    </source>
</evidence>
<name>A0A1Q3D106_CEPFO</name>
<keyword evidence="4" id="KW-0997">Cell inner membrane</keyword>
<feature type="transmembrane region" description="Helical" evidence="9">
    <location>
        <begin position="362"/>
        <end position="384"/>
    </location>
</feature>
<keyword evidence="7 9" id="KW-0472">Membrane</keyword>
<feature type="transmembrane region" description="Helical" evidence="9">
    <location>
        <begin position="320"/>
        <end position="342"/>
    </location>
</feature>
<dbReference type="InterPro" id="IPR018227">
    <property type="entry name" value="Amino_acid_transport_2"/>
</dbReference>
<dbReference type="Gene3D" id="1.20.1740.10">
    <property type="entry name" value="Amino acid/polyamine transporter I"/>
    <property type="match status" value="1"/>
</dbReference>
<dbReference type="OrthoDB" id="438545at2759"/>
<keyword evidence="5 9" id="KW-0812">Transmembrane</keyword>
<dbReference type="Proteomes" id="UP000187406">
    <property type="component" value="Unassembled WGS sequence"/>
</dbReference>
<feature type="transmembrane region" description="Helical" evidence="9">
    <location>
        <begin position="103"/>
        <end position="124"/>
    </location>
</feature>
<feature type="transmembrane region" description="Helical" evidence="9">
    <location>
        <begin position="493"/>
        <end position="513"/>
    </location>
</feature>
<feature type="transmembrane region" description="Helical" evidence="9">
    <location>
        <begin position="247"/>
        <end position="267"/>
    </location>
</feature>
<protein>
    <submittedName>
        <fullName evidence="10">Trp_Tyr_perm domain-containing protein</fullName>
    </submittedName>
</protein>
<dbReference type="Pfam" id="PF03222">
    <property type="entry name" value="Trp_Tyr_perm"/>
    <property type="match status" value="1"/>
</dbReference>
<feature type="transmembrane region" description="Helical" evidence="9">
    <location>
        <begin position="212"/>
        <end position="235"/>
    </location>
</feature>
<evidence type="ECO:0000256" key="8">
    <source>
        <dbReference type="SAM" id="MobiDB-lite"/>
    </source>
</evidence>
<evidence type="ECO:0000313" key="11">
    <source>
        <dbReference type="Proteomes" id="UP000187406"/>
    </source>
</evidence>
<feature type="region of interest" description="Disordered" evidence="8">
    <location>
        <begin position="72"/>
        <end position="100"/>
    </location>
</feature>
<keyword evidence="6 9" id="KW-1133">Transmembrane helix</keyword>
<dbReference type="GO" id="GO:0005886">
    <property type="term" value="C:plasma membrane"/>
    <property type="evidence" value="ECO:0007669"/>
    <property type="project" value="UniProtKB-SubCell"/>
</dbReference>
<organism evidence="10 11">
    <name type="scientific">Cephalotus follicularis</name>
    <name type="common">Albany pitcher plant</name>
    <dbReference type="NCBI Taxonomy" id="3775"/>
    <lineage>
        <taxon>Eukaryota</taxon>
        <taxon>Viridiplantae</taxon>
        <taxon>Streptophyta</taxon>
        <taxon>Embryophyta</taxon>
        <taxon>Tracheophyta</taxon>
        <taxon>Spermatophyta</taxon>
        <taxon>Magnoliopsida</taxon>
        <taxon>eudicotyledons</taxon>
        <taxon>Gunneridae</taxon>
        <taxon>Pentapetalae</taxon>
        <taxon>rosids</taxon>
        <taxon>fabids</taxon>
        <taxon>Oxalidales</taxon>
        <taxon>Cephalotaceae</taxon>
        <taxon>Cephalotus</taxon>
    </lineage>
</organism>
<reference evidence="11" key="1">
    <citation type="submission" date="2016-04" db="EMBL/GenBank/DDBJ databases">
        <title>Cephalotus genome sequencing.</title>
        <authorList>
            <person name="Fukushima K."/>
            <person name="Hasebe M."/>
            <person name="Fang X."/>
        </authorList>
    </citation>
    <scope>NUCLEOTIDE SEQUENCE [LARGE SCALE GENOMIC DNA]</scope>
    <source>
        <strain evidence="11">cv. St1</strain>
    </source>
</reference>
<dbReference type="InParanoid" id="A0A1Q3D106"/>
<evidence type="ECO:0000256" key="4">
    <source>
        <dbReference type="ARBA" id="ARBA00022519"/>
    </source>
</evidence>
<keyword evidence="2" id="KW-0813">Transport</keyword>
<feature type="transmembrane region" description="Helical" evidence="9">
    <location>
        <begin position="136"/>
        <end position="160"/>
    </location>
</feature>
<evidence type="ECO:0000256" key="6">
    <source>
        <dbReference type="ARBA" id="ARBA00022989"/>
    </source>
</evidence>
<evidence type="ECO:0000256" key="2">
    <source>
        <dbReference type="ARBA" id="ARBA00022448"/>
    </source>
</evidence>
<evidence type="ECO:0000313" key="10">
    <source>
        <dbReference type="EMBL" id="GAV86170.1"/>
    </source>
</evidence>